<dbReference type="InterPro" id="IPR009057">
    <property type="entry name" value="Homeodomain-like_sf"/>
</dbReference>
<dbReference type="PROSITE" id="PS50977">
    <property type="entry name" value="HTH_TETR_2"/>
    <property type="match status" value="1"/>
</dbReference>
<protein>
    <submittedName>
        <fullName evidence="6">Transcriptional regulator TetR family</fullName>
    </submittedName>
</protein>
<dbReference type="GO" id="GO:0003700">
    <property type="term" value="F:DNA-binding transcription factor activity"/>
    <property type="evidence" value="ECO:0007669"/>
    <property type="project" value="TreeGrafter"/>
</dbReference>
<dbReference type="Proteomes" id="UP000005143">
    <property type="component" value="Unassembled WGS sequence"/>
</dbReference>
<reference evidence="6 7" key="1">
    <citation type="journal article" date="2013" name="Biodegradation">
        <title>Quantitative proteomic analysis of ibuprofen-degrading Patulibacter sp. strain I11.</title>
        <authorList>
            <person name="Almeida B."/>
            <person name="Kjeldal H."/>
            <person name="Lolas I."/>
            <person name="Knudsen A.D."/>
            <person name="Carvalho G."/>
            <person name="Nielsen K.L."/>
            <person name="Barreto Crespo M.T."/>
            <person name="Stensballe A."/>
            <person name="Nielsen J.L."/>
        </authorList>
    </citation>
    <scope>NUCLEOTIDE SEQUENCE [LARGE SCALE GENOMIC DNA]</scope>
    <source>
        <strain evidence="6 7">I11</strain>
    </source>
</reference>
<dbReference type="SUPFAM" id="SSF48498">
    <property type="entry name" value="Tetracyclin repressor-like, C-terminal domain"/>
    <property type="match status" value="1"/>
</dbReference>
<sequence length="193" mass="21405">MPIEQRREQLLDAAIQVIARDGYGRLSIDAIAREADVTRPVVYGAFDGLEPLLYALLERQERRALEQVTGVLPLDLDLQDPDAFVAATVRRLVEIVGGDPLTWRPILLAPEGTPTPVRERIARDREVVRERIAVLLEAGLALRGGPDLDAEIVSHALMAILEHFGRLIVEDPDRFEVERLVATVQAVLGSLRP</sequence>
<evidence type="ECO:0000256" key="2">
    <source>
        <dbReference type="ARBA" id="ARBA00023125"/>
    </source>
</evidence>
<dbReference type="InterPro" id="IPR050109">
    <property type="entry name" value="HTH-type_TetR-like_transc_reg"/>
</dbReference>
<dbReference type="EMBL" id="AGUD01000303">
    <property type="protein sequence ID" value="EHN09099.1"/>
    <property type="molecule type" value="Genomic_DNA"/>
</dbReference>
<evidence type="ECO:0000313" key="7">
    <source>
        <dbReference type="Proteomes" id="UP000005143"/>
    </source>
</evidence>
<dbReference type="RefSeq" id="WP_007578675.1">
    <property type="nucleotide sequence ID" value="NZ_AGUD01000303.1"/>
</dbReference>
<keyword evidence="2 4" id="KW-0238">DNA-binding</keyword>
<dbReference type="PANTHER" id="PTHR30055:SF234">
    <property type="entry name" value="HTH-TYPE TRANSCRIPTIONAL REGULATOR BETI"/>
    <property type="match status" value="1"/>
</dbReference>
<dbReference type="Gene3D" id="1.10.357.10">
    <property type="entry name" value="Tetracycline Repressor, domain 2"/>
    <property type="match status" value="1"/>
</dbReference>
<feature type="domain" description="HTH tetR-type" evidence="5">
    <location>
        <begin position="4"/>
        <end position="64"/>
    </location>
</feature>
<dbReference type="PANTHER" id="PTHR30055">
    <property type="entry name" value="HTH-TYPE TRANSCRIPTIONAL REGULATOR RUTR"/>
    <property type="match status" value="1"/>
</dbReference>
<keyword evidence="1" id="KW-0805">Transcription regulation</keyword>
<dbReference type="InterPro" id="IPR001647">
    <property type="entry name" value="HTH_TetR"/>
</dbReference>
<organism evidence="6 7">
    <name type="scientific">Patulibacter medicamentivorans</name>
    <dbReference type="NCBI Taxonomy" id="1097667"/>
    <lineage>
        <taxon>Bacteria</taxon>
        <taxon>Bacillati</taxon>
        <taxon>Actinomycetota</taxon>
        <taxon>Thermoleophilia</taxon>
        <taxon>Solirubrobacterales</taxon>
        <taxon>Patulibacteraceae</taxon>
        <taxon>Patulibacter</taxon>
    </lineage>
</organism>
<accession>H0EB24</accession>
<feature type="DNA-binding region" description="H-T-H motif" evidence="4">
    <location>
        <begin position="27"/>
        <end position="46"/>
    </location>
</feature>
<dbReference type="AlphaFoldDB" id="H0EB24"/>
<dbReference type="GO" id="GO:0000976">
    <property type="term" value="F:transcription cis-regulatory region binding"/>
    <property type="evidence" value="ECO:0007669"/>
    <property type="project" value="TreeGrafter"/>
</dbReference>
<dbReference type="InterPro" id="IPR036271">
    <property type="entry name" value="Tet_transcr_reg_TetR-rel_C_sf"/>
</dbReference>
<dbReference type="Pfam" id="PF00440">
    <property type="entry name" value="TetR_N"/>
    <property type="match status" value="1"/>
</dbReference>
<proteinExistence type="predicted"/>
<gene>
    <name evidence="6" type="ORF">PAI11_40490</name>
</gene>
<evidence type="ECO:0000256" key="1">
    <source>
        <dbReference type="ARBA" id="ARBA00023015"/>
    </source>
</evidence>
<comment type="caution">
    <text evidence="6">The sequence shown here is derived from an EMBL/GenBank/DDBJ whole genome shotgun (WGS) entry which is preliminary data.</text>
</comment>
<evidence type="ECO:0000313" key="6">
    <source>
        <dbReference type="EMBL" id="EHN09099.1"/>
    </source>
</evidence>
<evidence type="ECO:0000256" key="3">
    <source>
        <dbReference type="ARBA" id="ARBA00023163"/>
    </source>
</evidence>
<keyword evidence="3" id="KW-0804">Transcription</keyword>
<dbReference type="SUPFAM" id="SSF46689">
    <property type="entry name" value="Homeodomain-like"/>
    <property type="match status" value="1"/>
</dbReference>
<evidence type="ECO:0000256" key="4">
    <source>
        <dbReference type="PROSITE-ProRule" id="PRU00335"/>
    </source>
</evidence>
<evidence type="ECO:0000259" key="5">
    <source>
        <dbReference type="PROSITE" id="PS50977"/>
    </source>
</evidence>
<keyword evidence="7" id="KW-1185">Reference proteome</keyword>
<name>H0EB24_9ACTN</name>